<reference evidence="2" key="2">
    <citation type="journal article" date="2015" name="Data Brief">
        <title>Shoot transcriptome of the giant reed, Arundo donax.</title>
        <authorList>
            <person name="Barrero R.A."/>
            <person name="Guerrero F.D."/>
            <person name="Moolhuijzen P."/>
            <person name="Goolsby J.A."/>
            <person name="Tidwell J."/>
            <person name="Bellgard S.E."/>
            <person name="Bellgard M.I."/>
        </authorList>
    </citation>
    <scope>NUCLEOTIDE SEQUENCE</scope>
    <source>
        <tissue evidence="2">Shoot tissue taken approximately 20 cm above the soil surface</tissue>
    </source>
</reference>
<evidence type="ECO:0000256" key="1">
    <source>
        <dbReference type="SAM" id="MobiDB-lite"/>
    </source>
</evidence>
<name>A0A0A8ZIM6_ARUDO</name>
<protein>
    <submittedName>
        <fullName evidence="2">Uncharacterized protein</fullName>
    </submittedName>
</protein>
<proteinExistence type="predicted"/>
<feature type="compositionally biased region" description="Polar residues" evidence="1">
    <location>
        <begin position="8"/>
        <end position="22"/>
    </location>
</feature>
<evidence type="ECO:0000313" key="2">
    <source>
        <dbReference type="EMBL" id="JAD39259.1"/>
    </source>
</evidence>
<organism evidence="2">
    <name type="scientific">Arundo donax</name>
    <name type="common">Giant reed</name>
    <name type="synonym">Donax arundinaceus</name>
    <dbReference type="NCBI Taxonomy" id="35708"/>
    <lineage>
        <taxon>Eukaryota</taxon>
        <taxon>Viridiplantae</taxon>
        <taxon>Streptophyta</taxon>
        <taxon>Embryophyta</taxon>
        <taxon>Tracheophyta</taxon>
        <taxon>Spermatophyta</taxon>
        <taxon>Magnoliopsida</taxon>
        <taxon>Liliopsida</taxon>
        <taxon>Poales</taxon>
        <taxon>Poaceae</taxon>
        <taxon>PACMAD clade</taxon>
        <taxon>Arundinoideae</taxon>
        <taxon>Arundineae</taxon>
        <taxon>Arundo</taxon>
    </lineage>
</organism>
<feature type="region of interest" description="Disordered" evidence="1">
    <location>
        <begin position="1"/>
        <end position="38"/>
    </location>
</feature>
<reference evidence="2" key="1">
    <citation type="submission" date="2014-09" db="EMBL/GenBank/DDBJ databases">
        <authorList>
            <person name="Magalhaes I.L.F."/>
            <person name="Oliveira U."/>
            <person name="Santos F.R."/>
            <person name="Vidigal T.H.D.A."/>
            <person name="Brescovit A.D."/>
            <person name="Santos A.J."/>
        </authorList>
    </citation>
    <scope>NUCLEOTIDE SEQUENCE</scope>
    <source>
        <tissue evidence="2">Shoot tissue taken approximately 20 cm above the soil surface</tissue>
    </source>
</reference>
<dbReference type="AlphaFoldDB" id="A0A0A8ZIM6"/>
<sequence>MGRHPFQASHQTASAHPPSSQVLRAPRSSSSKKRPSCCPSFQTLTLPILNCHT</sequence>
<accession>A0A0A8ZIM6</accession>
<dbReference type="EMBL" id="GBRH01258636">
    <property type="protein sequence ID" value="JAD39259.1"/>
    <property type="molecule type" value="Transcribed_RNA"/>
</dbReference>